<gene>
    <name evidence="3" type="ORF">HNQ40_002704</name>
</gene>
<protein>
    <submittedName>
        <fullName evidence="3">Cytoskeletal protein CcmA (Bactofilin family)</fullName>
    </submittedName>
</protein>
<accession>A0A7X0H7W1</accession>
<name>A0A7X0H7W1_9BACT</name>
<dbReference type="AlphaFoldDB" id="A0A7X0H7W1"/>
<evidence type="ECO:0000256" key="1">
    <source>
        <dbReference type="ARBA" id="ARBA00044755"/>
    </source>
</evidence>
<feature type="compositionally biased region" description="Basic residues" evidence="2">
    <location>
        <begin position="160"/>
        <end position="169"/>
    </location>
</feature>
<dbReference type="EMBL" id="JACHGY010000001">
    <property type="protein sequence ID" value="MBB6430898.1"/>
    <property type="molecule type" value="Genomic_DNA"/>
</dbReference>
<keyword evidence="4" id="KW-1185">Reference proteome</keyword>
<dbReference type="Proteomes" id="UP000541810">
    <property type="component" value="Unassembled WGS sequence"/>
</dbReference>
<proteinExistence type="inferred from homology"/>
<dbReference type="RefSeq" id="WP_184678391.1">
    <property type="nucleotide sequence ID" value="NZ_JACHGY010000001.1"/>
</dbReference>
<evidence type="ECO:0000256" key="2">
    <source>
        <dbReference type="SAM" id="MobiDB-lite"/>
    </source>
</evidence>
<dbReference type="PANTHER" id="PTHR35024:SF4">
    <property type="entry name" value="POLYMER-FORMING CYTOSKELETAL PROTEIN"/>
    <property type="match status" value="1"/>
</dbReference>
<dbReference type="PANTHER" id="PTHR35024">
    <property type="entry name" value="HYPOTHETICAL CYTOSOLIC PROTEIN"/>
    <property type="match status" value="1"/>
</dbReference>
<evidence type="ECO:0000313" key="4">
    <source>
        <dbReference type="Proteomes" id="UP000541810"/>
    </source>
</evidence>
<comment type="caution">
    <text evidence="3">The sequence shown here is derived from an EMBL/GenBank/DDBJ whole genome shotgun (WGS) entry which is preliminary data.</text>
</comment>
<evidence type="ECO:0000313" key="3">
    <source>
        <dbReference type="EMBL" id="MBB6430898.1"/>
    </source>
</evidence>
<organism evidence="3 4">
    <name type="scientific">Algisphaera agarilytica</name>
    <dbReference type="NCBI Taxonomy" id="1385975"/>
    <lineage>
        <taxon>Bacteria</taxon>
        <taxon>Pseudomonadati</taxon>
        <taxon>Planctomycetota</taxon>
        <taxon>Phycisphaerae</taxon>
        <taxon>Phycisphaerales</taxon>
        <taxon>Phycisphaeraceae</taxon>
        <taxon>Algisphaera</taxon>
    </lineage>
</organism>
<dbReference type="InterPro" id="IPR007607">
    <property type="entry name" value="BacA/B"/>
</dbReference>
<reference evidence="3 4" key="1">
    <citation type="submission" date="2020-08" db="EMBL/GenBank/DDBJ databases">
        <title>Genomic Encyclopedia of Type Strains, Phase IV (KMG-IV): sequencing the most valuable type-strain genomes for metagenomic binning, comparative biology and taxonomic classification.</title>
        <authorList>
            <person name="Goeker M."/>
        </authorList>
    </citation>
    <scope>NUCLEOTIDE SEQUENCE [LARGE SCALE GENOMIC DNA]</scope>
    <source>
        <strain evidence="3 4">DSM 103725</strain>
    </source>
</reference>
<comment type="similarity">
    <text evidence="1">Belongs to the bactofilin family.</text>
</comment>
<sequence length="169" mass="17563">MSSSPIATALGAAAQVQGDLRLDQDAVIAGKVTGSVHSSAHIELTPDAIILGDLHAESLRSAGRVGGKVSVQNTTELLVGSVIEGALHTGHLLTAQGVVYKGQLQLHCPAEEPEAEPAAPGFALNRTRSRQQIDLADVEQSQTTQAPFQPVPGAVNAGLRPRRRMPNAS</sequence>
<feature type="region of interest" description="Disordered" evidence="2">
    <location>
        <begin position="111"/>
        <end position="169"/>
    </location>
</feature>
<dbReference type="Pfam" id="PF04519">
    <property type="entry name" value="Bactofilin"/>
    <property type="match status" value="1"/>
</dbReference>